<gene>
    <name evidence="2" type="ORF">BU26DRAFT_602858</name>
</gene>
<proteinExistence type="predicted"/>
<dbReference type="OrthoDB" id="3210850at2759"/>
<dbReference type="RefSeq" id="XP_033687495.1">
    <property type="nucleotide sequence ID" value="XM_033835386.1"/>
</dbReference>
<dbReference type="EMBL" id="ML987192">
    <property type="protein sequence ID" value="KAF2252491.1"/>
    <property type="molecule type" value="Genomic_DNA"/>
</dbReference>
<keyword evidence="3" id="KW-1185">Reference proteome</keyword>
<name>A0A6A6IPV3_9PLEO</name>
<protein>
    <recommendedName>
        <fullName evidence="4">G-protein coupled receptors family 1 profile domain-containing protein</fullName>
    </recommendedName>
</protein>
<feature type="transmembrane region" description="Helical" evidence="1">
    <location>
        <begin position="85"/>
        <end position="105"/>
    </location>
</feature>
<feature type="transmembrane region" description="Helical" evidence="1">
    <location>
        <begin position="125"/>
        <end position="146"/>
    </location>
</feature>
<keyword evidence="1" id="KW-0812">Transmembrane</keyword>
<keyword evidence="1" id="KW-0472">Membrane</keyword>
<evidence type="ECO:0000256" key="1">
    <source>
        <dbReference type="SAM" id="Phobius"/>
    </source>
</evidence>
<feature type="transmembrane region" description="Helical" evidence="1">
    <location>
        <begin position="209"/>
        <end position="230"/>
    </location>
</feature>
<evidence type="ECO:0000313" key="3">
    <source>
        <dbReference type="Proteomes" id="UP000800094"/>
    </source>
</evidence>
<feature type="transmembrane region" description="Helical" evidence="1">
    <location>
        <begin position="166"/>
        <end position="188"/>
    </location>
</feature>
<feature type="transmembrane region" description="Helical" evidence="1">
    <location>
        <begin position="236"/>
        <end position="256"/>
    </location>
</feature>
<feature type="transmembrane region" description="Helical" evidence="1">
    <location>
        <begin position="45"/>
        <end position="65"/>
    </location>
</feature>
<reference evidence="2" key="1">
    <citation type="journal article" date="2020" name="Stud. Mycol.">
        <title>101 Dothideomycetes genomes: a test case for predicting lifestyles and emergence of pathogens.</title>
        <authorList>
            <person name="Haridas S."/>
            <person name="Albert R."/>
            <person name="Binder M."/>
            <person name="Bloem J."/>
            <person name="Labutti K."/>
            <person name="Salamov A."/>
            <person name="Andreopoulos B."/>
            <person name="Baker S."/>
            <person name="Barry K."/>
            <person name="Bills G."/>
            <person name="Bluhm B."/>
            <person name="Cannon C."/>
            <person name="Castanera R."/>
            <person name="Culley D."/>
            <person name="Daum C."/>
            <person name="Ezra D."/>
            <person name="Gonzalez J."/>
            <person name="Henrissat B."/>
            <person name="Kuo A."/>
            <person name="Liang C."/>
            <person name="Lipzen A."/>
            <person name="Lutzoni F."/>
            <person name="Magnuson J."/>
            <person name="Mondo S."/>
            <person name="Nolan M."/>
            <person name="Ohm R."/>
            <person name="Pangilinan J."/>
            <person name="Park H.-J."/>
            <person name="Ramirez L."/>
            <person name="Alfaro M."/>
            <person name="Sun H."/>
            <person name="Tritt A."/>
            <person name="Yoshinaga Y."/>
            <person name="Zwiers L.-H."/>
            <person name="Turgeon B."/>
            <person name="Goodwin S."/>
            <person name="Spatafora J."/>
            <person name="Crous P."/>
            <person name="Grigoriev I."/>
        </authorList>
    </citation>
    <scope>NUCLEOTIDE SEQUENCE</scope>
    <source>
        <strain evidence="2">CBS 122368</strain>
    </source>
</reference>
<evidence type="ECO:0008006" key="4">
    <source>
        <dbReference type="Google" id="ProtNLM"/>
    </source>
</evidence>
<dbReference type="GeneID" id="54588716"/>
<keyword evidence="1" id="KW-1133">Transmembrane helix</keyword>
<accession>A0A6A6IPV3</accession>
<dbReference type="Proteomes" id="UP000800094">
    <property type="component" value="Unassembled WGS sequence"/>
</dbReference>
<dbReference type="AlphaFoldDB" id="A0A6A6IPV3"/>
<evidence type="ECO:0000313" key="2">
    <source>
        <dbReference type="EMBL" id="KAF2252491.1"/>
    </source>
</evidence>
<dbReference type="PANTHER" id="PTHR38848:SF3">
    <property type="entry name" value="G-PROTEIN COUPLED RECEPTORS FAMILY 3 PROFILE DOMAIN-CONTAINING PROTEIN"/>
    <property type="match status" value="1"/>
</dbReference>
<dbReference type="PANTHER" id="PTHR38848">
    <property type="entry name" value="G-PROTEIN COUPLED RECEPTORS FAMILY 3 PROFILE DOMAIN-CONTAINING PROTEIN"/>
    <property type="match status" value="1"/>
</dbReference>
<feature type="transmembrane region" description="Helical" evidence="1">
    <location>
        <begin position="12"/>
        <end position="33"/>
    </location>
</feature>
<sequence>MATHIVPAKVPLAGNTISIMLEMVTFGILAVCLTRRTQNIAKWKALPLATWLALIIYIDSALFVFVTAVLTKGIGINASHSICEVGILLCLLCYMTTKVLIYYFLVERAYIVRGSRQPRLKTKLWLFNCFGMILPYVIVVILNFVFRIAYINEDGVCIIGMEQKAMLPLISFDVVVNVYLTLLFILPLRKLYSYRNNKNTPLHIMAFRSFVGSCATLTSSVINLTVLMVLRGEPGWICLMCCNADILFSVLVLHWVTQIDRNPSSTSTASQPQFSIANNTNSRNVLIGPCQLNSWSGGSVVAEPQKALGSMTTECRAARQERRRESDEDIVELGGIHVHTETTTDVEVDERSEARRGSCRAEIVNAEKMV</sequence>
<organism evidence="2 3">
    <name type="scientific">Trematosphaeria pertusa</name>
    <dbReference type="NCBI Taxonomy" id="390896"/>
    <lineage>
        <taxon>Eukaryota</taxon>
        <taxon>Fungi</taxon>
        <taxon>Dikarya</taxon>
        <taxon>Ascomycota</taxon>
        <taxon>Pezizomycotina</taxon>
        <taxon>Dothideomycetes</taxon>
        <taxon>Pleosporomycetidae</taxon>
        <taxon>Pleosporales</taxon>
        <taxon>Massarineae</taxon>
        <taxon>Trematosphaeriaceae</taxon>
        <taxon>Trematosphaeria</taxon>
    </lineage>
</organism>